<dbReference type="AlphaFoldDB" id="A0A9R0IMU8"/>
<dbReference type="KEGG" id="soe:110791735"/>
<evidence type="ECO:0000256" key="2">
    <source>
        <dbReference type="SAM" id="Phobius"/>
    </source>
</evidence>
<protein>
    <submittedName>
        <fullName evidence="5">Protein AUXIN RESPONSE 4</fullName>
    </submittedName>
</protein>
<dbReference type="Gene3D" id="3.40.50.1820">
    <property type="entry name" value="alpha/beta hydrolase"/>
    <property type="match status" value="1"/>
</dbReference>
<evidence type="ECO:0000313" key="4">
    <source>
        <dbReference type="Proteomes" id="UP000813463"/>
    </source>
</evidence>
<keyword evidence="4" id="KW-1185">Reference proteome</keyword>
<name>A0A9R0IMU8_SPIOL</name>
<feature type="transmembrane region" description="Helical" evidence="2">
    <location>
        <begin position="53"/>
        <end position="73"/>
    </location>
</feature>
<dbReference type="RefSeq" id="XP_021852187.2">
    <property type="nucleotide sequence ID" value="XM_021996495.2"/>
</dbReference>
<organism evidence="4 5">
    <name type="scientific">Spinacia oleracea</name>
    <name type="common">Spinach</name>
    <dbReference type="NCBI Taxonomy" id="3562"/>
    <lineage>
        <taxon>Eukaryota</taxon>
        <taxon>Viridiplantae</taxon>
        <taxon>Streptophyta</taxon>
        <taxon>Embryophyta</taxon>
        <taxon>Tracheophyta</taxon>
        <taxon>Spermatophyta</taxon>
        <taxon>Magnoliopsida</taxon>
        <taxon>eudicotyledons</taxon>
        <taxon>Gunneridae</taxon>
        <taxon>Pentapetalae</taxon>
        <taxon>Caryophyllales</taxon>
        <taxon>Chenopodiaceae</taxon>
        <taxon>Chenopodioideae</taxon>
        <taxon>Anserineae</taxon>
        <taxon>Spinacia</taxon>
    </lineage>
</organism>
<reference evidence="4" key="1">
    <citation type="journal article" date="2021" name="Nat. Commun.">
        <title>Genomic analyses provide insights into spinach domestication and the genetic basis of agronomic traits.</title>
        <authorList>
            <person name="Cai X."/>
            <person name="Sun X."/>
            <person name="Xu C."/>
            <person name="Sun H."/>
            <person name="Wang X."/>
            <person name="Ge C."/>
            <person name="Zhang Z."/>
            <person name="Wang Q."/>
            <person name="Fei Z."/>
            <person name="Jiao C."/>
            <person name="Wang Q."/>
        </authorList>
    </citation>
    <scope>NUCLEOTIDE SEQUENCE [LARGE SCALE GENOMIC DNA]</scope>
    <source>
        <strain evidence="4">cv. Varoflay</strain>
    </source>
</reference>
<dbReference type="GO" id="GO:0009926">
    <property type="term" value="P:auxin polar transport"/>
    <property type="evidence" value="ECO:0000318"/>
    <property type="project" value="GO_Central"/>
</dbReference>
<dbReference type="GeneID" id="110791735"/>
<dbReference type="ESTHER" id="spiol-a0a9r0imu8">
    <property type="family name" value="Auxin-response-4"/>
</dbReference>
<keyword evidence="2" id="KW-1133">Transmembrane helix</keyword>
<accession>A0A9R0IMU8</accession>
<sequence length="490" mass="54562">MAIITEHEDNQMNQPSSPSKSKPKPKPKSKPKSKPKPQSTPQPKPRTQTQNPFIFWFYFTVTISLITFLFVSLSSFTSPDPKAWFLKLPTILRDHYSKGRPIKVQINPNEPPIEVFAYSQGPRTSENVLIIHGLGCSSFTFRRVVDDLGSKGFFGVAIDLPGSGFSDKTVEREKEIVGGDSVLERFIEVYEEIKEKGLFWGFDNLIEKGQLPYQEVKVRVSKKKVVEPLDLGAQELGRVLGQVIDSMGLAPLHLVLHDSALVMGANWVAENAGLLRSLTLIDTMPRGMALPLWALQVPVIREVVLRVDYVFGRLMGSCCSKNFQGSSVEAHRVLLMGRDGRETIVGVGRNLNQSFDLAEWVSRDGVKGLPMQVLWSGSWSQEWNEEGKRVAEVVSQAKFIKHSGGRWPQDDTSSELAKNIISLLNSLPPTRRKVDDEPLPEHIQKMLDEAKSGGNDHHHEGHTHGHGADADYMDAYGLGHGHGHGHGWGM</sequence>
<dbReference type="Pfam" id="PF00561">
    <property type="entry name" value="Abhydrolase_1"/>
    <property type="match status" value="1"/>
</dbReference>
<feature type="domain" description="AB hydrolase-1" evidence="3">
    <location>
        <begin position="128"/>
        <end position="295"/>
    </location>
</feature>
<dbReference type="GO" id="GO:0005783">
    <property type="term" value="C:endoplasmic reticulum"/>
    <property type="evidence" value="ECO:0000318"/>
    <property type="project" value="GO_Central"/>
</dbReference>
<reference evidence="5" key="2">
    <citation type="submission" date="2025-08" db="UniProtKB">
        <authorList>
            <consortium name="RefSeq"/>
        </authorList>
    </citation>
    <scope>IDENTIFICATION</scope>
    <source>
        <tissue evidence="5">Leaf</tissue>
    </source>
</reference>
<evidence type="ECO:0000313" key="5">
    <source>
        <dbReference type="RefSeq" id="XP_021852187.2"/>
    </source>
</evidence>
<dbReference type="InterPro" id="IPR000073">
    <property type="entry name" value="AB_hydrolase_1"/>
</dbReference>
<dbReference type="InterPro" id="IPR029058">
    <property type="entry name" value="AB_hydrolase_fold"/>
</dbReference>
<evidence type="ECO:0000259" key="3">
    <source>
        <dbReference type="Pfam" id="PF00561"/>
    </source>
</evidence>
<evidence type="ECO:0000256" key="1">
    <source>
        <dbReference type="SAM" id="MobiDB-lite"/>
    </source>
</evidence>
<dbReference type="GO" id="GO:0016787">
    <property type="term" value="F:hydrolase activity"/>
    <property type="evidence" value="ECO:0000318"/>
    <property type="project" value="GO_Central"/>
</dbReference>
<feature type="region of interest" description="Disordered" evidence="1">
    <location>
        <begin position="1"/>
        <end position="48"/>
    </location>
</feature>
<proteinExistence type="predicted"/>
<keyword evidence="2" id="KW-0472">Membrane</keyword>
<keyword evidence="2" id="KW-0812">Transmembrane</keyword>
<feature type="compositionally biased region" description="Basic and acidic residues" evidence="1">
    <location>
        <begin position="1"/>
        <end position="10"/>
    </location>
</feature>
<gene>
    <name evidence="5" type="primary">LOC110791735</name>
</gene>
<dbReference type="Proteomes" id="UP000813463">
    <property type="component" value="Chromosome 4"/>
</dbReference>
<dbReference type="SUPFAM" id="SSF53474">
    <property type="entry name" value="alpha/beta-Hydrolases"/>
    <property type="match status" value="1"/>
</dbReference>
<feature type="compositionally biased region" description="Basic residues" evidence="1">
    <location>
        <begin position="21"/>
        <end position="35"/>
    </location>
</feature>